<dbReference type="Proteomes" id="UP000008063">
    <property type="component" value="Unassembled WGS sequence"/>
</dbReference>
<dbReference type="AlphaFoldDB" id="F8PUS3"/>
<name>F8PUS3_SERL3</name>
<sequence>MHLVNRPGWPVATVDARGSAFNEIHGHGKQINNHINSNAAITQFFAPLTVPDPPELAEWLSPLNFRQTHSEIYGSRREGTGEWVLEDERFQDWKKGKTKTLWCPGIPGAGKTVLASYIIDHLRRNEVDGVAVAYLYCNYKDQALQTVYNLVAYLLKQLVQDFPTTSERVTKHYERHLAQNYRPTLHDVHSTLITEIQQFSQVFIIIDALDEIPEDGDIRSELLHRLQSLGGSLLVTSRDNASIAAALRDAQLMDISAHEGDIREYIEGCIHSGTRLTRLDRLLAEDPVLREEIFRRIIEVARGMFLLCRLHMDSLAKKTTRKEIRLALESLPQGVNSAYDETMKRIHELDEKHQILAIEAIVLITYASHPLTIKELQQALACSDDLSSADDENLVDPSLITDICLGLVVEKESKFHLVRLALHGPSFRSYQDLLTSSPITVRKYG</sequence>
<keyword evidence="1" id="KW-0677">Repeat</keyword>
<dbReference type="PANTHER" id="PTHR10039">
    <property type="entry name" value="AMELOGENIN"/>
    <property type="match status" value="1"/>
</dbReference>
<dbReference type="InParanoid" id="F8PUS3"/>
<dbReference type="Gene3D" id="3.40.50.300">
    <property type="entry name" value="P-loop containing nucleotide triphosphate hydrolases"/>
    <property type="match status" value="1"/>
</dbReference>
<dbReference type="InterPro" id="IPR007111">
    <property type="entry name" value="NACHT_NTPase"/>
</dbReference>
<dbReference type="PROSITE" id="PS50837">
    <property type="entry name" value="NACHT"/>
    <property type="match status" value="1"/>
</dbReference>
<evidence type="ECO:0000256" key="1">
    <source>
        <dbReference type="ARBA" id="ARBA00022737"/>
    </source>
</evidence>
<dbReference type="STRING" id="936435.F8PUS3"/>
<dbReference type="OrthoDB" id="3036502at2759"/>
<dbReference type="OMA" id="SEECTHW"/>
<feature type="domain" description="NACHT" evidence="2">
    <location>
        <begin position="99"/>
        <end position="241"/>
    </location>
</feature>
<organism evidence="4">
    <name type="scientific">Serpula lacrymans var. lacrymans (strain S7.3)</name>
    <name type="common">Dry rot fungus</name>
    <dbReference type="NCBI Taxonomy" id="936435"/>
    <lineage>
        <taxon>Eukaryota</taxon>
        <taxon>Fungi</taxon>
        <taxon>Dikarya</taxon>
        <taxon>Basidiomycota</taxon>
        <taxon>Agaricomycotina</taxon>
        <taxon>Agaricomycetes</taxon>
        <taxon>Agaricomycetidae</taxon>
        <taxon>Boletales</taxon>
        <taxon>Coniophorineae</taxon>
        <taxon>Serpulaceae</taxon>
        <taxon>Serpula</taxon>
    </lineage>
</organism>
<dbReference type="SUPFAM" id="SSF52540">
    <property type="entry name" value="P-loop containing nucleoside triphosphate hydrolases"/>
    <property type="match status" value="1"/>
</dbReference>
<dbReference type="Pfam" id="PF24883">
    <property type="entry name" value="NPHP3_N"/>
    <property type="match status" value="1"/>
</dbReference>
<protein>
    <recommendedName>
        <fullName evidence="2">NACHT domain-containing protein</fullName>
    </recommendedName>
</protein>
<keyword evidence="4" id="KW-1185">Reference proteome</keyword>
<reference evidence="4" key="1">
    <citation type="journal article" date="2011" name="Science">
        <title>The plant cell wall-decomposing machinery underlies the functional diversity of forest fungi.</title>
        <authorList>
            <person name="Eastwood D.C."/>
            <person name="Floudas D."/>
            <person name="Binder M."/>
            <person name="Majcherczyk A."/>
            <person name="Schneider P."/>
            <person name="Aerts A."/>
            <person name="Asiegbu F.O."/>
            <person name="Baker S.E."/>
            <person name="Barry K."/>
            <person name="Bendiksby M."/>
            <person name="Blumentritt M."/>
            <person name="Coutinho P.M."/>
            <person name="Cullen D."/>
            <person name="de Vries R.P."/>
            <person name="Gathman A."/>
            <person name="Goodell B."/>
            <person name="Henrissat B."/>
            <person name="Ihrmark K."/>
            <person name="Kauserud H."/>
            <person name="Kohler A."/>
            <person name="LaButti K."/>
            <person name="Lapidus A."/>
            <person name="Lavin J.L."/>
            <person name="Lee Y.-H."/>
            <person name="Lindquist E."/>
            <person name="Lilly W."/>
            <person name="Lucas S."/>
            <person name="Morin E."/>
            <person name="Murat C."/>
            <person name="Oguiza J.A."/>
            <person name="Park J."/>
            <person name="Pisabarro A.G."/>
            <person name="Riley R."/>
            <person name="Rosling A."/>
            <person name="Salamov A."/>
            <person name="Schmidt O."/>
            <person name="Schmutz J."/>
            <person name="Skrede I."/>
            <person name="Stenlid J."/>
            <person name="Wiebenga A."/>
            <person name="Xie X."/>
            <person name="Kuees U."/>
            <person name="Hibbett D.S."/>
            <person name="Hoffmeister D."/>
            <person name="Hoegberg N."/>
            <person name="Martin F."/>
            <person name="Grigoriev I.V."/>
            <person name="Watkinson S.C."/>
        </authorList>
    </citation>
    <scope>NUCLEOTIDE SEQUENCE [LARGE SCALE GENOMIC DNA]</scope>
    <source>
        <strain evidence="4">strain S7.3</strain>
    </source>
</reference>
<evidence type="ECO:0000313" key="4">
    <source>
        <dbReference type="Proteomes" id="UP000008063"/>
    </source>
</evidence>
<dbReference type="EMBL" id="GL945479">
    <property type="protein sequence ID" value="EGO00481.1"/>
    <property type="molecule type" value="Genomic_DNA"/>
</dbReference>
<accession>F8PUS3</accession>
<dbReference type="HOGENOM" id="CLU_000288_34_23_1"/>
<gene>
    <name evidence="3" type="ORF">SERLA73DRAFT_160331</name>
</gene>
<proteinExistence type="predicted"/>
<dbReference type="InterPro" id="IPR056884">
    <property type="entry name" value="NPHP3-like_N"/>
</dbReference>
<dbReference type="PANTHER" id="PTHR10039:SF15">
    <property type="entry name" value="NACHT DOMAIN-CONTAINING PROTEIN"/>
    <property type="match status" value="1"/>
</dbReference>
<evidence type="ECO:0000313" key="3">
    <source>
        <dbReference type="EMBL" id="EGO00481.1"/>
    </source>
</evidence>
<dbReference type="InterPro" id="IPR027417">
    <property type="entry name" value="P-loop_NTPase"/>
</dbReference>
<evidence type="ECO:0000259" key="2">
    <source>
        <dbReference type="PROSITE" id="PS50837"/>
    </source>
</evidence>